<accession>A0A6J7NL69</accession>
<gene>
    <name evidence="1" type="ORF">UFOPK3914_01708</name>
</gene>
<name>A0A6J7NL69_9ZZZZ</name>
<proteinExistence type="predicted"/>
<sequence length="223" mass="25425">MSFYEPSLMQRRVNTPALCPNCAKDQIRPILWGYPSHEFVENETEIYIGGCCLGTGRYGCRACNWQGQLSEVTSDGVVRNLADFLRLIEVKTIAALNKQLVLHLNPLTGYVFQAWWDPRTGDGAEETTWHQPYWNTEGKQTEEEWVETAGLSSPKVQGKGTGKFMEYYGIQLIVGKRWCDLEFPFPIQDFWPALARTKALELGRLEYERLGPVGPDGRRALFL</sequence>
<organism evidence="1">
    <name type="scientific">freshwater metagenome</name>
    <dbReference type="NCBI Taxonomy" id="449393"/>
    <lineage>
        <taxon>unclassified sequences</taxon>
        <taxon>metagenomes</taxon>
        <taxon>ecological metagenomes</taxon>
    </lineage>
</organism>
<evidence type="ECO:0000313" key="1">
    <source>
        <dbReference type="EMBL" id="CAB4993055.1"/>
    </source>
</evidence>
<dbReference type="AlphaFoldDB" id="A0A6J7NL69"/>
<dbReference type="EMBL" id="CAFBOG010000201">
    <property type="protein sequence ID" value="CAB4993055.1"/>
    <property type="molecule type" value="Genomic_DNA"/>
</dbReference>
<protein>
    <submittedName>
        <fullName evidence="1">Unannotated protein</fullName>
    </submittedName>
</protein>
<reference evidence="1" key="1">
    <citation type="submission" date="2020-05" db="EMBL/GenBank/DDBJ databases">
        <authorList>
            <person name="Chiriac C."/>
            <person name="Salcher M."/>
            <person name="Ghai R."/>
            <person name="Kavagutti S V."/>
        </authorList>
    </citation>
    <scope>NUCLEOTIDE SEQUENCE</scope>
</reference>